<feature type="compositionally biased region" description="Polar residues" evidence="1">
    <location>
        <begin position="289"/>
        <end position="300"/>
    </location>
</feature>
<organism evidence="2 3">
    <name type="scientific">Seminavis robusta</name>
    <dbReference type="NCBI Taxonomy" id="568900"/>
    <lineage>
        <taxon>Eukaryota</taxon>
        <taxon>Sar</taxon>
        <taxon>Stramenopiles</taxon>
        <taxon>Ochrophyta</taxon>
        <taxon>Bacillariophyta</taxon>
        <taxon>Bacillariophyceae</taxon>
        <taxon>Bacillariophycidae</taxon>
        <taxon>Naviculales</taxon>
        <taxon>Naviculaceae</taxon>
        <taxon>Seminavis</taxon>
    </lineage>
</organism>
<proteinExistence type="predicted"/>
<feature type="compositionally biased region" description="Basic residues" evidence="1">
    <location>
        <begin position="71"/>
        <end position="85"/>
    </location>
</feature>
<reference evidence="2" key="1">
    <citation type="submission" date="2020-06" db="EMBL/GenBank/DDBJ databases">
        <authorList>
            <consortium name="Plant Systems Biology data submission"/>
        </authorList>
    </citation>
    <scope>NUCLEOTIDE SEQUENCE</scope>
    <source>
        <strain evidence="2">D6</strain>
    </source>
</reference>
<name>A0A9N8E6V7_9STRA</name>
<feature type="region of interest" description="Disordered" evidence="1">
    <location>
        <begin position="52"/>
        <end position="94"/>
    </location>
</feature>
<feature type="region of interest" description="Disordered" evidence="1">
    <location>
        <begin position="233"/>
        <end position="313"/>
    </location>
</feature>
<evidence type="ECO:0000256" key="1">
    <source>
        <dbReference type="SAM" id="MobiDB-lite"/>
    </source>
</evidence>
<gene>
    <name evidence="2" type="ORF">SEMRO_739_G195400.1</name>
</gene>
<comment type="caution">
    <text evidence="2">The sequence shown here is derived from an EMBL/GenBank/DDBJ whole genome shotgun (WGS) entry which is preliminary data.</text>
</comment>
<protein>
    <submittedName>
        <fullName evidence="2">Uncharacterized protein</fullName>
    </submittedName>
</protein>
<sequence>MNVHIEDPYAAVDVMSISNRFDSGSSSKADQAPSCCFKVMRADLDLEEPAPSNCLKATTSINTSNSNSSSKLKKTRKTRRKTKSKKAQDQDCGAANTSEDLYSVASEPILVGTCTSTSSGGSRRRTMDFIPTTPKRAKSLEEGEKISTSKTFTQTSTINSTGTSRASQVPAPLRLPKRRQRRQIRWSQFDLVIQTGAPSHTITAPAPATATAVNEMDDSFSVLSSSQESIATANSANSTICSSSTGTNSSASRDPHISMRLLSSTDQGIQPTRKQPVNVRRKGRYSTAGRIQQQPNTNAVKHTHHDSSSHRRWSQVTPTHHVLCCPTCTNDLLVDLAPGWEAYNEDGYYPVQCPQCHEVASIQWPVHEQPYYHEQQVQEHQNHSAHSRLSMLCDEASMP</sequence>
<dbReference type="EMBL" id="CAICTM010000738">
    <property type="protein sequence ID" value="CAB9515797.1"/>
    <property type="molecule type" value="Genomic_DNA"/>
</dbReference>
<feature type="compositionally biased region" description="Low complexity" evidence="1">
    <location>
        <begin position="58"/>
        <end position="70"/>
    </location>
</feature>
<accession>A0A9N8E6V7</accession>
<dbReference type="Proteomes" id="UP001153069">
    <property type="component" value="Unassembled WGS sequence"/>
</dbReference>
<feature type="compositionally biased region" description="Low complexity" evidence="1">
    <location>
        <begin position="238"/>
        <end position="252"/>
    </location>
</feature>
<dbReference type="AlphaFoldDB" id="A0A9N8E6V7"/>
<evidence type="ECO:0000313" key="3">
    <source>
        <dbReference type="Proteomes" id="UP001153069"/>
    </source>
</evidence>
<evidence type="ECO:0000313" key="2">
    <source>
        <dbReference type="EMBL" id="CAB9515797.1"/>
    </source>
</evidence>
<feature type="compositionally biased region" description="Polar residues" evidence="1">
    <location>
        <begin position="261"/>
        <end position="275"/>
    </location>
</feature>
<keyword evidence="3" id="KW-1185">Reference proteome</keyword>